<feature type="transmembrane region" description="Helical" evidence="1">
    <location>
        <begin position="42"/>
        <end position="62"/>
    </location>
</feature>
<feature type="transmembrane region" description="Helical" evidence="1">
    <location>
        <begin position="18"/>
        <end position="36"/>
    </location>
</feature>
<keyword evidence="1" id="KW-0472">Membrane</keyword>
<sequence>VAVVGGEDLVLCISLRRCFWVVVFLVLFGAHFTTTLTDFERFLIGFVLAPGLNGAFGFWLLLGVLSFAKAVVECFGGFGCGLWRFVAVLANSWCFNLEVLLLPRLVGSRGEDINTLLARLTFFEGESNRMVCKNKSNPNMRGFEAWTVSKLITKDKINREAMYRVLKSLWLTKESVSFVAMAKGLFLVKFGTALSKYNFDFVPFWIRVYNIPFEQMDRQVAFDMGGEVGEERGNWRNRIEIVEMVNDLKETGGRTESTTEMGGDIAMHRGKENIKSEDEVSESCALTDRRPIRPLKEGVGRVKKKRKKNKDFNGEGIEESLSWMVRRKLSNGLSPFKAVAGDQPCLEP</sequence>
<gene>
    <name evidence="2" type="ORF">Gorai_000362</name>
</gene>
<name>A0A7J8PDZ3_GOSRA</name>
<accession>A0A7J8PDZ3</accession>
<reference evidence="2 3" key="1">
    <citation type="journal article" date="2019" name="Genome Biol. Evol.">
        <title>Insights into the evolution of the New World diploid cottons (Gossypium, subgenus Houzingenia) based on genome sequencing.</title>
        <authorList>
            <person name="Grover C.E."/>
            <person name="Arick M.A. 2nd"/>
            <person name="Thrash A."/>
            <person name="Conover J.L."/>
            <person name="Sanders W.S."/>
            <person name="Peterson D.G."/>
            <person name="Frelichowski J.E."/>
            <person name="Scheffler J.A."/>
            <person name="Scheffler B.E."/>
            <person name="Wendel J.F."/>
        </authorList>
    </citation>
    <scope>NUCLEOTIDE SEQUENCE [LARGE SCALE GENOMIC DNA]</scope>
    <source>
        <strain evidence="2">8</strain>
        <tissue evidence="2">Leaf</tissue>
    </source>
</reference>
<evidence type="ECO:0008006" key="4">
    <source>
        <dbReference type="Google" id="ProtNLM"/>
    </source>
</evidence>
<keyword evidence="1" id="KW-1133">Transmembrane helix</keyword>
<dbReference type="EMBL" id="JABEZZ010000006">
    <property type="protein sequence ID" value="MBA0587230.1"/>
    <property type="molecule type" value="Genomic_DNA"/>
</dbReference>
<evidence type="ECO:0000313" key="2">
    <source>
        <dbReference type="EMBL" id="MBA0587230.1"/>
    </source>
</evidence>
<feature type="transmembrane region" description="Helical" evidence="1">
    <location>
        <begin position="74"/>
        <end position="93"/>
    </location>
</feature>
<dbReference type="Proteomes" id="UP000593578">
    <property type="component" value="Unassembled WGS sequence"/>
</dbReference>
<evidence type="ECO:0000313" key="3">
    <source>
        <dbReference type="Proteomes" id="UP000593578"/>
    </source>
</evidence>
<comment type="caution">
    <text evidence="2">The sequence shown here is derived from an EMBL/GenBank/DDBJ whole genome shotgun (WGS) entry which is preliminary data.</text>
</comment>
<evidence type="ECO:0000256" key="1">
    <source>
        <dbReference type="SAM" id="Phobius"/>
    </source>
</evidence>
<feature type="non-terminal residue" evidence="2">
    <location>
        <position position="1"/>
    </location>
</feature>
<dbReference type="AlphaFoldDB" id="A0A7J8PDZ3"/>
<protein>
    <recommendedName>
        <fullName evidence="4">DUF4283 domain-containing protein</fullName>
    </recommendedName>
</protein>
<proteinExistence type="predicted"/>
<organism evidence="2 3">
    <name type="scientific">Gossypium raimondii</name>
    <name type="common">Peruvian cotton</name>
    <name type="synonym">Gossypium klotzschianum subsp. raimondii</name>
    <dbReference type="NCBI Taxonomy" id="29730"/>
    <lineage>
        <taxon>Eukaryota</taxon>
        <taxon>Viridiplantae</taxon>
        <taxon>Streptophyta</taxon>
        <taxon>Embryophyta</taxon>
        <taxon>Tracheophyta</taxon>
        <taxon>Spermatophyta</taxon>
        <taxon>Magnoliopsida</taxon>
        <taxon>eudicotyledons</taxon>
        <taxon>Gunneridae</taxon>
        <taxon>Pentapetalae</taxon>
        <taxon>rosids</taxon>
        <taxon>malvids</taxon>
        <taxon>Malvales</taxon>
        <taxon>Malvaceae</taxon>
        <taxon>Malvoideae</taxon>
        <taxon>Gossypium</taxon>
    </lineage>
</organism>
<keyword evidence="1" id="KW-0812">Transmembrane</keyword>